<evidence type="ECO:0000313" key="5">
    <source>
        <dbReference type="Proteomes" id="UP001596066"/>
    </source>
</evidence>
<dbReference type="InterPro" id="IPR036388">
    <property type="entry name" value="WH-like_DNA-bd_sf"/>
</dbReference>
<dbReference type="Pfam" id="PF13191">
    <property type="entry name" value="AAA_16"/>
    <property type="match status" value="1"/>
</dbReference>
<dbReference type="Pfam" id="PF00196">
    <property type="entry name" value="GerE"/>
    <property type="match status" value="1"/>
</dbReference>
<dbReference type="SMART" id="SM00421">
    <property type="entry name" value="HTH_LUXR"/>
    <property type="match status" value="1"/>
</dbReference>
<evidence type="ECO:0000256" key="2">
    <source>
        <dbReference type="ARBA" id="ARBA00022840"/>
    </source>
</evidence>
<keyword evidence="5" id="KW-1185">Reference proteome</keyword>
<keyword evidence="2" id="KW-0067">ATP-binding</keyword>
<proteinExistence type="predicted"/>
<sequence>MEQMWVSPVFVGRRPETEFLTGALARARAGEPQAVLIGGEAGIGKTRLVEEFLRTAEREGAVTAVGGCPEVGAEGLPYGPLATALRRLHRGLGAEFERAAAGMEGYLARLLPEFGEAQAEPNDVFGRARLFDHAARLFERLSAEHTVVLVVEDLHWSDRSTRELLGYLIRTLHSSPVLVVATYRSDDLHRRHPLRPYLAELDRLRSVQRIELERLGRTEVAAQLAGILGAGADRELVDRIDRRAEGNPFFVEELATAQRQGCIVGIPDSLRDILLVRVETLPDDTQRVLRTAAEGGSYVEHDLLAAVLDEREDRPGHPPGDDEVLIEALRTAVGAGILRPDSDGDGYCFHHALVREALSDDLLPGERHRINRRYATVLEAAPDLVRREACAARLANYWYCAHDPARALPAALEAAGQARRRNAFAEQLRMLERVLDLWDQVAEEVRAAPVRPADRAETYPSCGCPGDAHDPSCSGLQLVDVLAEAVVAARNSGDWDRALALVRRALELVDEEQHPMRAAWFRVQLAKTCGYLNRPGGGETAYAYRLVAGLGPSPVQAEVLAMDAAQGMLCNPTPAHMEVAERAARIAREVGAGAVEQHARITLAGLYSDFGDTDGALALLADAIERTRTIGAADVLCRGLNNLGCLLQLTGRSEEAVERCREGLQVARSTGLLGTIGACLIGNLVEALIAVGRHAEAAETLSDWDNGPSRGSFPEYLDRLRGELDLLEGDFEQATAHNERARAADLAQQPQNVLPAASLALRIAARQGRPLAARAELLAVLDLELSAGFEGLMLPLLVHGAAAEADSRGLPAADLGRPVILQRIAATAARLRPELPLHRGWARLLDGELARADGAADPAPHWAAAIDQLRPLGLPEPLALTLLPAADGAAAAARRDEAATLLREAEPLAARYGDRQLRREIAHLAERAGLALDSAPGGLAAEAAEPVPAVEAFGLTPRETDVLRLLALGRTNRQIAEELYISPKTASVHVSNILAKLAVGGRGEAAALAHRLRLFPEEEPAAAGG</sequence>
<reference evidence="5" key="1">
    <citation type="journal article" date="2019" name="Int. J. Syst. Evol. Microbiol.">
        <title>The Global Catalogue of Microorganisms (GCM) 10K type strain sequencing project: providing services to taxonomists for standard genome sequencing and annotation.</title>
        <authorList>
            <consortium name="The Broad Institute Genomics Platform"/>
            <consortium name="The Broad Institute Genome Sequencing Center for Infectious Disease"/>
            <person name="Wu L."/>
            <person name="Ma J."/>
        </authorList>
    </citation>
    <scope>NUCLEOTIDE SEQUENCE [LARGE SCALE GENOMIC DNA]</scope>
    <source>
        <strain evidence="5">CGMCC 4.1622</strain>
    </source>
</reference>
<evidence type="ECO:0000313" key="4">
    <source>
        <dbReference type="EMBL" id="MFC5645498.1"/>
    </source>
</evidence>
<dbReference type="Gene3D" id="1.10.10.10">
    <property type="entry name" value="Winged helix-like DNA-binding domain superfamily/Winged helix DNA-binding domain"/>
    <property type="match status" value="1"/>
</dbReference>
<dbReference type="InterPro" id="IPR011990">
    <property type="entry name" value="TPR-like_helical_dom_sf"/>
</dbReference>
<dbReference type="PRINTS" id="PR00038">
    <property type="entry name" value="HTHLUXR"/>
</dbReference>
<dbReference type="InterPro" id="IPR000792">
    <property type="entry name" value="Tscrpt_reg_LuxR_C"/>
</dbReference>
<dbReference type="PANTHER" id="PTHR16305:SF35">
    <property type="entry name" value="TRANSCRIPTIONAL ACTIVATOR DOMAIN"/>
    <property type="match status" value="1"/>
</dbReference>
<evidence type="ECO:0000259" key="3">
    <source>
        <dbReference type="PROSITE" id="PS50043"/>
    </source>
</evidence>
<dbReference type="CDD" id="cd06170">
    <property type="entry name" value="LuxR_C_like"/>
    <property type="match status" value="1"/>
</dbReference>
<dbReference type="InterPro" id="IPR027417">
    <property type="entry name" value="P-loop_NTPase"/>
</dbReference>
<name>A0ABW0VJH9_9ACTN</name>
<dbReference type="InterPro" id="IPR019734">
    <property type="entry name" value="TPR_rpt"/>
</dbReference>
<evidence type="ECO:0000256" key="1">
    <source>
        <dbReference type="ARBA" id="ARBA00022741"/>
    </source>
</evidence>
<dbReference type="PROSITE" id="PS50043">
    <property type="entry name" value="HTH_LUXR_2"/>
    <property type="match status" value="1"/>
</dbReference>
<dbReference type="Gene3D" id="1.25.40.10">
    <property type="entry name" value="Tetratricopeptide repeat domain"/>
    <property type="match status" value="1"/>
</dbReference>
<protein>
    <submittedName>
        <fullName evidence="4">AAA family ATPase</fullName>
    </submittedName>
</protein>
<dbReference type="EMBL" id="JBHSOC010000072">
    <property type="protein sequence ID" value="MFC5645498.1"/>
    <property type="molecule type" value="Genomic_DNA"/>
</dbReference>
<feature type="domain" description="HTH luxR-type" evidence="3">
    <location>
        <begin position="948"/>
        <end position="1013"/>
    </location>
</feature>
<dbReference type="Proteomes" id="UP001596066">
    <property type="component" value="Unassembled WGS sequence"/>
</dbReference>
<dbReference type="InterPro" id="IPR041664">
    <property type="entry name" value="AAA_16"/>
</dbReference>
<dbReference type="SMART" id="SM00028">
    <property type="entry name" value="TPR"/>
    <property type="match status" value="3"/>
</dbReference>
<dbReference type="PANTHER" id="PTHR16305">
    <property type="entry name" value="TESTICULAR SOLUBLE ADENYLYL CYCLASE"/>
    <property type="match status" value="1"/>
</dbReference>
<dbReference type="RefSeq" id="WP_380232107.1">
    <property type="nucleotide sequence ID" value="NZ_JBHSOC010000072.1"/>
</dbReference>
<dbReference type="SUPFAM" id="SSF52540">
    <property type="entry name" value="P-loop containing nucleoside triphosphate hydrolases"/>
    <property type="match status" value="1"/>
</dbReference>
<comment type="caution">
    <text evidence="4">The sequence shown here is derived from an EMBL/GenBank/DDBJ whole genome shotgun (WGS) entry which is preliminary data.</text>
</comment>
<dbReference type="SUPFAM" id="SSF48452">
    <property type="entry name" value="TPR-like"/>
    <property type="match status" value="1"/>
</dbReference>
<dbReference type="SUPFAM" id="SSF46894">
    <property type="entry name" value="C-terminal effector domain of the bipartite response regulators"/>
    <property type="match status" value="1"/>
</dbReference>
<dbReference type="Gene3D" id="3.40.50.300">
    <property type="entry name" value="P-loop containing nucleotide triphosphate hydrolases"/>
    <property type="match status" value="1"/>
</dbReference>
<gene>
    <name evidence="4" type="ORF">ACFPZF_29660</name>
</gene>
<keyword evidence="1" id="KW-0547">Nucleotide-binding</keyword>
<accession>A0ABW0VJH9</accession>
<dbReference type="InterPro" id="IPR016032">
    <property type="entry name" value="Sig_transdc_resp-reg_C-effctor"/>
</dbReference>
<organism evidence="4 5">
    <name type="scientific">Kitasatospora cinereorecta</name>
    <dbReference type="NCBI Taxonomy" id="285560"/>
    <lineage>
        <taxon>Bacteria</taxon>
        <taxon>Bacillati</taxon>
        <taxon>Actinomycetota</taxon>
        <taxon>Actinomycetes</taxon>
        <taxon>Kitasatosporales</taxon>
        <taxon>Streptomycetaceae</taxon>
        <taxon>Kitasatospora</taxon>
    </lineage>
</organism>